<keyword evidence="10" id="KW-1185">Reference proteome</keyword>
<comment type="caution">
    <text evidence="9">The sequence shown here is derived from an EMBL/GenBank/DDBJ whole genome shotgun (WGS) entry which is preliminary data.</text>
</comment>
<evidence type="ECO:0000259" key="8">
    <source>
        <dbReference type="Pfam" id="PF00892"/>
    </source>
</evidence>
<feature type="transmembrane region" description="Helical" evidence="7">
    <location>
        <begin position="12"/>
        <end position="31"/>
    </location>
</feature>
<feature type="transmembrane region" description="Helical" evidence="7">
    <location>
        <begin position="124"/>
        <end position="145"/>
    </location>
</feature>
<dbReference type="Proteomes" id="UP001579974">
    <property type="component" value="Unassembled WGS sequence"/>
</dbReference>
<feature type="transmembrane region" description="Helical" evidence="7">
    <location>
        <begin position="211"/>
        <end position="232"/>
    </location>
</feature>
<feature type="transmembrane region" description="Helical" evidence="7">
    <location>
        <begin position="37"/>
        <end position="56"/>
    </location>
</feature>
<feature type="transmembrane region" description="Helical" evidence="7">
    <location>
        <begin position="97"/>
        <end position="117"/>
    </location>
</feature>
<dbReference type="RefSeq" id="WP_275475219.1">
    <property type="nucleotide sequence ID" value="NZ_CP162940.1"/>
</dbReference>
<feature type="transmembrane region" description="Helical" evidence="7">
    <location>
        <begin position="269"/>
        <end position="286"/>
    </location>
</feature>
<keyword evidence="3" id="KW-1003">Cell membrane</keyword>
<name>A0ABV5AD13_9BACL</name>
<evidence type="ECO:0000256" key="6">
    <source>
        <dbReference type="ARBA" id="ARBA00023136"/>
    </source>
</evidence>
<evidence type="ECO:0000313" key="9">
    <source>
        <dbReference type="EMBL" id="MFB5189735.1"/>
    </source>
</evidence>
<feature type="domain" description="EamA" evidence="8">
    <location>
        <begin position="151"/>
        <end position="286"/>
    </location>
</feature>
<dbReference type="PANTHER" id="PTHR32322">
    <property type="entry name" value="INNER MEMBRANE TRANSPORTER"/>
    <property type="match status" value="1"/>
</dbReference>
<dbReference type="Gene3D" id="1.10.3730.20">
    <property type="match status" value="1"/>
</dbReference>
<feature type="transmembrane region" description="Helical" evidence="7">
    <location>
        <begin position="179"/>
        <end position="199"/>
    </location>
</feature>
<keyword evidence="4 7" id="KW-0812">Transmembrane</keyword>
<comment type="subcellular location">
    <subcellularLocation>
        <location evidence="1">Cell membrane</location>
        <topology evidence="1">Multi-pass membrane protein</topology>
    </subcellularLocation>
</comment>
<dbReference type="InterPro" id="IPR050638">
    <property type="entry name" value="AA-Vitamin_Transporters"/>
</dbReference>
<dbReference type="EMBL" id="JBDXSU010000003">
    <property type="protein sequence ID" value="MFB5189735.1"/>
    <property type="molecule type" value="Genomic_DNA"/>
</dbReference>
<dbReference type="PANTHER" id="PTHR32322:SF18">
    <property type="entry name" value="S-ADENOSYLMETHIONINE_S-ADENOSYLHOMOCYSTEINE TRANSPORTER"/>
    <property type="match status" value="1"/>
</dbReference>
<evidence type="ECO:0000256" key="7">
    <source>
        <dbReference type="SAM" id="Phobius"/>
    </source>
</evidence>
<evidence type="ECO:0000256" key="1">
    <source>
        <dbReference type="ARBA" id="ARBA00004651"/>
    </source>
</evidence>
<feature type="transmembrane region" description="Helical" evidence="7">
    <location>
        <begin position="244"/>
        <end position="263"/>
    </location>
</feature>
<dbReference type="SUPFAM" id="SSF103481">
    <property type="entry name" value="Multidrug resistance efflux transporter EmrE"/>
    <property type="match status" value="2"/>
</dbReference>
<feature type="domain" description="EamA" evidence="8">
    <location>
        <begin position="10"/>
        <end position="140"/>
    </location>
</feature>
<keyword evidence="6 7" id="KW-0472">Membrane</keyword>
<accession>A0ABV5AD13</accession>
<reference evidence="9 10" key="1">
    <citation type="journal article" date="2024" name="Int. J. Mol. Sci.">
        <title>Exploration of Alicyclobacillus spp. Genome in Search of Antibiotic Resistance.</title>
        <authorList>
            <person name="Bucka-Kolendo J."/>
            <person name="Kiousi D.E."/>
            <person name="Dekowska A."/>
            <person name="Mikolajczuk-Szczyrba A."/>
            <person name="Karadedos D.M."/>
            <person name="Michael P."/>
            <person name="Galanis A."/>
            <person name="Sokolowska B."/>
        </authorList>
    </citation>
    <scope>NUCLEOTIDE SEQUENCE [LARGE SCALE GENOMIC DNA]</scope>
    <source>
        <strain evidence="9 10">KKP 3000</strain>
    </source>
</reference>
<organism evidence="9 10">
    <name type="scientific">Alicyclobacillus fastidiosus</name>
    <dbReference type="NCBI Taxonomy" id="392011"/>
    <lineage>
        <taxon>Bacteria</taxon>
        <taxon>Bacillati</taxon>
        <taxon>Bacillota</taxon>
        <taxon>Bacilli</taxon>
        <taxon>Bacillales</taxon>
        <taxon>Alicyclobacillaceae</taxon>
        <taxon>Alicyclobacillus</taxon>
    </lineage>
</organism>
<evidence type="ECO:0000313" key="10">
    <source>
        <dbReference type="Proteomes" id="UP001579974"/>
    </source>
</evidence>
<evidence type="ECO:0000256" key="4">
    <source>
        <dbReference type="ARBA" id="ARBA00022692"/>
    </source>
</evidence>
<feature type="transmembrane region" description="Helical" evidence="7">
    <location>
        <begin position="151"/>
        <end position="170"/>
    </location>
</feature>
<dbReference type="InterPro" id="IPR037185">
    <property type="entry name" value="EmrE-like"/>
</dbReference>
<gene>
    <name evidence="9" type="ORF">KKP3000_003012</name>
</gene>
<sequence length="295" mass="32213">MGELSRAKSIGLIAALVAMWGISWPIYKIALSYTPPILFAGMRTLFGGLLLALVILPKFRAIRLKQNWSIYLISAFFNAVVFYGLQTVGLRYLPEGLFTVIVYLQPVLIGLLTWLWLKESLSVLKMLGLVLGFVGVGLISATSLSGHVSPIGILLAIGTAVGWAIGTIYVKKVGNRVDALWLVAFQCIVGGIVMTGLGLCVENGSAIVWNLPYLVGLVYGAVFGIPISWVVFFTLVRSGDASKVASFTFLVPLIAIFIGTLFLHEPFTVYLLVGLVLIVFSIYFVNRKSKRLQHR</sequence>
<evidence type="ECO:0000256" key="2">
    <source>
        <dbReference type="ARBA" id="ARBA00007362"/>
    </source>
</evidence>
<evidence type="ECO:0000256" key="3">
    <source>
        <dbReference type="ARBA" id="ARBA00022475"/>
    </source>
</evidence>
<comment type="similarity">
    <text evidence="2">Belongs to the EamA transporter family.</text>
</comment>
<feature type="transmembrane region" description="Helical" evidence="7">
    <location>
        <begin position="68"/>
        <end position="85"/>
    </location>
</feature>
<protein>
    <submittedName>
        <fullName evidence="9">DMT family transporter</fullName>
    </submittedName>
</protein>
<dbReference type="Pfam" id="PF00892">
    <property type="entry name" value="EamA"/>
    <property type="match status" value="2"/>
</dbReference>
<dbReference type="InterPro" id="IPR000620">
    <property type="entry name" value="EamA_dom"/>
</dbReference>
<proteinExistence type="inferred from homology"/>
<evidence type="ECO:0000256" key="5">
    <source>
        <dbReference type="ARBA" id="ARBA00022989"/>
    </source>
</evidence>
<keyword evidence="5 7" id="KW-1133">Transmembrane helix</keyword>